<keyword evidence="3" id="KW-1185">Reference proteome</keyword>
<organism evidence="2 3">
    <name type="scientific">Coprinellus micaceus</name>
    <name type="common">Glistening ink-cap mushroom</name>
    <name type="synonym">Coprinus micaceus</name>
    <dbReference type="NCBI Taxonomy" id="71717"/>
    <lineage>
        <taxon>Eukaryota</taxon>
        <taxon>Fungi</taxon>
        <taxon>Dikarya</taxon>
        <taxon>Basidiomycota</taxon>
        <taxon>Agaricomycotina</taxon>
        <taxon>Agaricomycetes</taxon>
        <taxon>Agaricomycetidae</taxon>
        <taxon>Agaricales</taxon>
        <taxon>Agaricineae</taxon>
        <taxon>Psathyrellaceae</taxon>
        <taxon>Coprinellus</taxon>
    </lineage>
</organism>
<feature type="region of interest" description="Disordered" evidence="1">
    <location>
        <begin position="1"/>
        <end position="29"/>
    </location>
</feature>
<evidence type="ECO:0000313" key="3">
    <source>
        <dbReference type="Proteomes" id="UP000298030"/>
    </source>
</evidence>
<gene>
    <name evidence="2" type="ORF">FA13DRAFT_1712276</name>
</gene>
<reference evidence="2 3" key="1">
    <citation type="journal article" date="2019" name="Nat. Ecol. Evol.">
        <title>Megaphylogeny resolves global patterns of mushroom evolution.</title>
        <authorList>
            <person name="Varga T."/>
            <person name="Krizsan K."/>
            <person name="Foldi C."/>
            <person name="Dima B."/>
            <person name="Sanchez-Garcia M."/>
            <person name="Sanchez-Ramirez S."/>
            <person name="Szollosi G.J."/>
            <person name="Szarkandi J.G."/>
            <person name="Papp V."/>
            <person name="Albert L."/>
            <person name="Andreopoulos W."/>
            <person name="Angelini C."/>
            <person name="Antonin V."/>
            <person name="Barry K.W."/>
            <person name="Bougher N.L."/>
            <person name="Buchanan P."/>
            <person name="Buyck B."/>
            <person name="Bense V."/>
            <person name="Catcheside P."/>
            <person name="Chovatia M."/>
            <person name="Cooper J."/>
            <person name="Damon W."/>
            <person name="Desjardin D."/>
            <person name="Finy P."/>
            <person name="Geml J."/>
            <person name="Haridas S."/>
            <person name="Hughes K."/>
            <person name="Justo A."/>
            <person name="Karasinski D."/>
            <person name="Kautmanova I."/>
            <person name="Kiss B."/>
            <person name="Kocsube S."/>
            <person name="Kotiranta H."/>
            <person name="LaButti K.M."/>
            <person name="Lechner B.E."/>
            <person name="Liimatainen K."/>
            <person name="Lipzen A."/>
            <person name="Lukacs Z."/>
            <person name="Mihaltcheva S."/>
            <person name="Morgado L.N."/>
            <person name="Niskanen T."/>
            <person name="Noordeloos M.E."/>
            <person name="Ohm R.A."/>
            <person name="Ortiz-Santana B."/>
            <person name="Ovrebo C."/>
            <person name="Racz N."/>
            <person name="Riley R."/>
            <person name="Savchenko A."/>
            <person name="Shiryaev A."/>
            <person name="Soop K."/>
            <person name="Spirin V."/>
            <person name="Szebenyi C."/>
            <person name="Tomsovsky M."/>
            <person name="Tulloss R.E."/>
            <person name="Uehling J."/>
            <person name="Grigoriev I.V."/>
            <person name="Vagvolgyi C."/>
            <person name="Papp T."/>
            <person name="Martin F.M."/>
            <person name="Miettinen O."/>
            <person name="Hibbett D.S."/>
            <person name="Nagy L.G."/>
        </authorList>
    </citation>
    <scope>NUCLEOTIDE SEQUENCE [LARGE SCALE GENOMIC DNA]</scope>
    <source>
        <strain evidence="2 3">FP101781</strain>
    </source>
</reference>
<protein>
    <submittedName>
        <fullName evidence="2">Uncharacterized protein</fullName>
    </submittedName>
</protein>
<proteinExistence type="predicted"/>
<feature type="region of interest" description="Disordered" evidence="1">
    <location>
        <begin position="77"/>
        <end position="237"/>
    </location>
</feature>
<evidence type="ECO:0000313" key="2">
    <source>
        <dbReference type="EMBL" id="TEB27733.1"/>
    </source>
</evidence>
<dbReference type="AlphaFoldDB" id="A0A4Y7T0R2"/>
<name>A0A4Y7T0R2_COPMI</name>
<dbReference type="Proteomes" id="UP000298030">
    <property type="component" value="Unassembled WGS sequence"/>
</dbReference>
<accession>A0A4Y7T0R2</accession>
<sequence>MSLAARYGRERSLPTIRKSSADEAGKDGIEIPTEGLKGIFGYQGHRITHQIPSARARHEFRNHQPDGHLRIRAQVPTQQSTTVRRRLHGRTSTAHWGGDEVGRAECGSGVKSMTKGKQNGKESRWRGQVNAGGSIAIAKTKARKHEPEKQSEPTTPSPRVHCVGDKGATRAFGLSGPGPTAKRSYARASTTLTEKKRTKGYSSGGRKQNENGTKGYPSSKRVKDKIASPPTPRDAAPQRLCHQEEIPRLLHPLQIDPWEAAQAHELEVQFDCLGCERAAKEGR</sequence>
<comment type="caution">
    <text evidence="2">The sequence shown here is derived from an EMBL/GenBank/DDBJ whole genome shotgun (WGS) entry which is preliminary data.</text>
</comment>
<evidence type="ECO:0000256" key="1">
    <source>
        <dbReference type="SAM" id="MobiDB-lite"/>
    </source>
</evidence>
<dbReference type="EMBL" id="QPFP01000037">
    <property type="protein sequence ID" value="TEB27733.1"/>
    <property type="molecule type" value="Genomic_DNA"/>
</dbReference>
<feature type="compositionally biased region" description="Basic and acidic residues" evidence="1">
    <location>
        <begin position="19"/>
        <end position="29"/>
    </location>
</feature>